<protein>
    <recommendedName>
        <fullName evidence="1">Sugar fermentation stimulation protein homolog</fullName>
    </recommendedName>
</protein>
<dbReference type="GO" id="GO:0003677">
    <property type="term" value="F:DNA binding"/>
    <property type="evidence" value="ECO:0007669"/>
    <property type="project" value="InterPro"/>
</dbReference>
<dbReference type="InterPro" id="IPR041465">
    <property type="entry name" value="SfsA_N"/>
</dbReference>
<reference evidence="5" key="1">
    <citation type="submission" date="2017-09" db="EMBL/GenBank/DDBJ databases">
        <title>Metaegenomics of thermophilic ammonia-oxidizing enrichment culture.</title>
        <authorList>
            <person name="Kato S."/>
            <person name="Suzuki K."/>
        </authorList>
    </citation>
    <scope>NUCLEOTIDE SEQUENCE [LARGE SCALE GENOMIC DNA]</scope>
</reference>
<proteinExistence type="inferred from homology"/>
<dbReference type="InterPro" id="IPR005224">
    <property type="entry name" value="SfsA"/>
</dbReference>
<dbReference type="CDD" id="cd22359">
    <property type="entry name" value="SfsA-like_bacterial"/>
    <property type="match status" value="1"/>
</dbReference>
<dbReference type="HAMAP" id="MF_00095">
    <property type="entry name" value="SfsA"/>
    <property type="match status" value="1"/>
</dbReference>
<organism evidence="4 5">
    <name type="scientific">Candidatus Fervidibacter japonicus</name>
    <dbReference type="NCBI Taxonomy" id="2035412"/>
    <lineage>
        <taxon>Bacteria</taxon>
        <taxon>Candidatus Fervidibacterota</taxon>
        <taxon>Candidatus Fervidibacter</taxon>
    </lineage>
</organism>
<evidence type="ECO:0000259" key="3">
    <source>
        <dbReference type="Pfam" id="PF17746"/>
    </source>
</evidence>
<dbReference type="Pfam" id="PF03749">
    <property type="entry name" value="SfsA"/>
    <property type="match status" value="1"/>
</dbReference>
<dbReference type="Pfam" id="PF17746">
    <property type="entry name" value="SfsA_N"/>
    <property type="match status" value="1"/>
</dbReference>
<evidence type="ECO:0000313" key="4">
    <source>
        <dbReference type="EMBL" id="GBD00144.1"/>
    </source>
</evidence>
<dbReference type="PANTHER" id="PTHR30545:SF2">
    <property type="entry name" value="SUGAR FERMENTATION STIMULATION PROTEIN A"/>
    <property type="match status" value="1"/>
</dbReference>
<gene>
    <name evidence="1 4" type="primary">sfsA</name>
    <name evidence="4" type="ORF">HRbin17_02681</name>
</gene>
<sequence length="231" mass="25075">MVPLPSPLVRGVFVRRINRFAILVQLDDGALVVAHLPNSGRLREVLRPRTPFWLAPRSAAHRRTLYDAVSAQDGTTLVCVDARLPPRLLVDGILSGAVPEFGKVRAVKAEVPLNAHRIDLLLHADKGRWWVETKSVTLVVDGVALFPDAPTVRGQQHLHLLTQLCRNGHRAAVVFVIQRPDARCLRPHATADPQFAAALRAAADAGVAVRAYTCAVTFTGVGIACSVPVRL</sequence>
<dbReference type="Gene3D" id="2.40.50.580">
    <property type="match status" value="1"/>
</dbReference>
<evidence type="ECO:0000256" key="1">
    <source>
        <dbReference type="HAMAP-Rule" id="MF_00095"/>
    </source>
</evidence>
<dbReference type="Proteomes" id="UP000236173">
    <property type="component" value="Unassembled WGS sequence"/>
</dbReference>
<name>A0A2H5XG28_9BACT</name>
<dbReference type="Gene3D" id="3.40.1350.60">
    <property type="match status" value="1"/>
</dbReference>
<evidence type="ECO:0000259" key="2">
    <source>
        <dbReference type="Pfam" id="PF03749"/>
    </source>
</evidence>
<dbReference type="AlphaFoldDB" id="A0A2H5XG28"/>
<comment type="caution">
    <text evidence="4">The sequence shown here is derived from an EMBL/GenBank/DDBJ whole genome shotgun (WGS) entry which is preliminary data.</text>
</comment>
<feature type="domain" description="Sugar fermentation stimulation protein C-terminal" evidence="2">
    <location>
        <begin position="84"/>
        <end position="217"/>
    </location>
</feature>
<dbReference type="PANTHER" id="PTHR30545">
    <property type="entry name" value="SUGAR FERMENTATION STIMULATION PROTEIN A"/>
    <property type="match status" value="1"/>
</dbReference>
<dbReference type="InterPro" id="IPR040452">
    <property type="entry name" value="SfsA_C"/>
</dbReference>
<feature type="domain" description="SfsA N-terminal OB" evidence="3">
    <location>
        <begin position="14"/>
        <end position="80"/>
    </location>
</feature>
<dbReference type="EMBL" id="BEHT01000054">
    <property type="protein sequence ID" value="GBD00144.1"/>
    <property type="molecule type" value="Genomic_DNA"/>
</dbReference>
<comment type="similarity">
    <text evidence="1">Belongs to the SfsA family.</text>
</comment>
<accession>A0A2H5XG28</accession>
<evidence type="ECO:0000313" key="5">
    <source>
        <dbReference type="Proteomes" id="UP000236173"/>
    </source>
</evidence>
<dbReference type="NCBIfam" id="TIGR00230">
    <property type="entry name" value="sfsA"/>
    <property type="match status" value="1"/>
</dbReference>